<dbReference type="EMBL" id="SLXE01000016">
    <property type="protein sequence ID" value="TCP05111.1"/>
    <property type="molecule type" value="Genomic_DNA"/>
</dbReference>
<keyword evidence="2" id="KW-0378">Hydrolase</keyword>
<organism evidence="2 4">
    <name type="scientific">Uruburuella suis</name>
    <dbReference type="NCBI Taxonomy" id="252130"/>
    <lineage>
        <taxon>Bacteria</taxon>
        <taxon>Pseudomonadati</taxon>
        <taxon>Pseudomonadota</taxon>
        <taxon>Betaproteobacteria</taxon>
        <taxon>Neisseriales</taxon>
        <taxon>Neisseriaceae</taxon>
        <taxon>Uruburuella</taxon>
    </lineage>
</organism>
<dbReference type="Proteomes" id="UP000829756">
    <property type="component" value="Chromosome"/>
</dbReference>
<dbReference type="SUPFAM" id="SSF53474">
    <property type="entry name" value="alpha/beta-Hydrolases"/>
    <property type="match status" value="1"/>
</dbReference>
<protein>
    <submittedName>
        <fullName evidence="1 2">Alpha/beta hydrolase</fullName>
    </submittedName>
</protein>
<proteinExistence type="predicted"/>
<dbReference type="KEGG" id="usu:LVJ78_10805"/>
<keyword evidence="3" id="KW-1185">Reference proteome</keyword>
<reference evidence="2" key="3">
    <citation type="journal article" date="2022" name="Res Sq">
        <title>Evolution of multicellular longitudinally dividing oral cavity symbionts (Neisseriaceae).</title>
        <authorList>
            <person name="Nyongesa S."/>
            <person name="Weber P."/>
            <person name="Bernet E."/>
            <person name="Pullido F."/>
            <person name="Nieckarz M."/>
            <person name="Delaby M."/>
            <person name="Nieves C."/>
            <person name="Viehboeck T."/>
            <person name="Krause N."/>
            <person name="Rivera-Millot A."/>
            <person name="Nakamura A."/>
            <person name="Vischer N."/>
            <person name="VanNieuwenhze M."/>
            <person name="Brun Y."/>
            <person name="Cava F."/>
            <person name="Bulgheresi S."/>
            <person name="Veyrier F."/>
        </authorList>
    </citation>
    <scope>NUCLEOTIDE SEQUENCE</scope>
    <source>
        <strain evidence="2">1258/02</strain>
    </source>
</reference>
<evidence type="ECO:0000313" key="4">
    <source>
        <dbReference type="Proteomes" id="UP000829756"/>
    </source>
</evidence>
<reference evidence="1 3" key="1">
    <citation type="submission" date="2019-03" db="EMBL/GenBank/DDBJ databases">
        <title>Genomic Encyclopedia of Type Strains, Phase IV (KMG-IV): sequencing the most valuable type-strain genomes for metagenomic binning, comparative biology and taxonomic classification.</title>
        <authorList>
            <person name="Goeker M."/>
        </authorList>
    </citation>
    <scope>NUCLEOTIDE SEQUENCE [LARGE SCALE GENOMIC DNA]</scope>
    <source>
        <strain evidence="1 3">DSM 17474</strain>
    </source>
</reference>
<dbReference type="EMBL" id="CP091507">
    <property type="protein sequence ID" value="UOO80688.1"/>
    <property type="molecule type" value="Genomic_DNA"/>
</dbReference>
<dbReference type="InterPro" id="IPR029058">
    <property type="entry name" value="AB_hydrolase_fold"/>
</dbReference>
<dbReference type="AlphaFoldDB" id="A0AAE9KJK4"/>
<name>A0AAE9KJK4_9NEIS</name>
<dbReference type="Pfam" id="PF06821">
    <property type="entry name" value="Ser_hydrolase"/>
    <property type="match status" value="1"/>
</dbReference>
<dbReference type="GO" id="GO:0016787">
    <property type="term" value="F:hydrolase activity"/>
    <property type="evidence" value="ECO:0007669"/>
    <property type="project" value="UniProtKB-KW"/>
</dbReference>
<evidence type="ECO:0000313" key="1">
    <source>
        <dbReference type="EMBL" id="TCP05111.1"/>
    </source>
</evidence>
<dbReference type="RefSeq" id="WP_132954062.1">
    <property type="nucleotide sequence ID" value="NZ_CALJUB010000125.1"/>
</dbReference>
<dbReference type="Gene3D" id="3.40.50.1820">
    <property type="entry name" value="alpha/beta hydrolase"/>
    <property type="match status" value="1"/>
</dbReference>
<gene>
    <name evidence="1" type="ORF">EV680_11636</name>
    <name evidence="2" type="ORF">LVJ78_10805</name>
</gene>
<evidence type="ECO:0000313" key="3">
    <source>
        <dbReference type="Proteomes" id="UP000294721"/>
    </source>
</evidence>
<reference evidence="2" key="2">
    <citation type="submission" date="2021-12" db="EMBL/GenBank/DDBJ databases">
        <authorList>
            <person name="Veyrier F.J."/>
        </authorList>
    </citation>
    <scope>NUCLEOTIDE SEQUENCE</scope>
    <source>
        <strain evidence="2">1258/02</strain>
    </source>
</reference>
<evidence type="ECO:0000313" key="2">
    <source>
        <dbReference type="EMBL" id="UOO80688.1"/>
    </source>
</evidence>
<accession>A0AAE9KJK4</accession>
<dbReference type="InterPro" id="IPR010662">
    <property type="entry name" value="RBBP9/YdeN"/>
</dbReference>
<dbReference type="Proteomes" id="UP000294721">
    <property type="component" value="Unassembled WGS sequence"/>
</dbReference>
<sequence length="177" mass="20217">MQTHQLEDLTLLLIRDADEPEMWLDRWAVSYPMVRVAEAARTQHIEQWQAALQTAWQGIHSNNVAVVAHGAGVSAWLAWLYLADVNTQRRIQNMMLVSPLQSAFPDDDCHTLQRVRCHCKTALVIGENDPECPREWAAQQAACLNARLLVSPHQGHLNSHLHGWQWGMKLMQEMLLN</sequence>